<keyword evidence="3" id="KW-0863">Zinc-finger</keyword>
<dbReference type="Proteomes" id="UP000481153">
    <property type="component" value="Unassembled WGS sequence"/>
</dbReference>
<name>A0A6G0X1V8_9STRA</name>
<evidence type="ECO:0000256" key="1">
    <source>
        <dbReference type="ARBA" id="ARBA00004123"/>
    </source>
</evidence>
<evidence type="ECO:0000256" key="2">
    <source>
        <dbReference type="ARBA" id="ARBA00022723"/>
    </source>
</evidence>
<evidence type="ECO:0000256" key="4">
    <source>
        <dbReference type="ARBA" id="ARBA00022833"/>
    </source>
</evidence>
<evidence type="ECO:0000313" key="9">
    <source>
        <dbReference type="Proteomes" id="UP000481153"/>
    </source>
</evidence>
<evidence type="ECO:0000259" key="7">
    <source>
        <dbReference type="Pfam" id="PF04937"/>
    </source>
</evidence>
<sequence>MDQASSDMEYQRSSQIKRGRKADPVWKMLTDDPNPMDKTHVECRSCHVVVAAHRKWEYARNHLRSCDEFRKSLASSTNDNTFDWLDCPKRPRTPDATSRQAKIGKYLVPSLPAKNQRAFERHLAMYFYSTGTAFERVDDPNLSLALNVLRSDVRIPTRKALADDLLNDAYYSVQKRVFSLFDSRITTWCGLITDGWTDINGDPVVNYLMTADDKTIYVASVKSKDKSHTSQWIANDTARVIDLLESTHSGCIIGGLVTDNAAANKAAWKILKEKYPYKFYYCCASHALQLIVKTLVGEDNDPMNPFSSLKSAAHHALEIVNFFRNHHVEKAKFESRLAACNLPKLVRPAKTRWGSVKGCALSIDRSYEVLASLVVNEVDFITRGGSQQVSKRILLRETIADPRFRESMKEIVAILTPIDKYIVKFQSDKTPISDVYHCFRSMTNEFQSLGLSKQKLDFVS</sequence>
<dbReference type="PANTHER" id="PTHR46481:SF10">
    <property type="entry name" value="ZINC FINGER BED DOMAIN-CONTAINING PROTEIN 39"/>
    <property type="match status" value="1"/>
</dbReference>
<dbReference type="GO" id="GO:0005634">
    <property type="term" value="C:nucleus"/>
    <property type="evidence" value="ECO:0007669"/>
    <property type="project" value="UniProtKB-SubCell"/>
</dbReference>
<comment type="caution">
    <text evidence="8">The sequence shown here is derived from an EMBL/GenBank/DDBJ whole genome shotgun (WGS) entry which is preliminary data.</text>
</comment>
<reference evidence="8 9" key="1">
    <citation type="submission" date="2019-07" db="EMBL/GenBank/DDBJ databases">
        <title>Genomics analysis of Aphanomyces spp. identifies a new class of oomycete effector associated with host adaptation.</title>
        <authorList>
            <person name="Gaulin E."/>
        </authorList>
    </citation>
    <scope>NUCLEOTIDE SEQUENCE [LARGE SCALE GENOMIC DNA]</scope>
    <source>
        <strain evidence="8 9">ATCC 201684</strain>
    </source>
</reference>
<keyword evidence="2" id="KW-0479">Metal-binding</keyword>
<accession>A0A6G0X1V8</accession>
<proteinExistence type="predicted"/>
<dbReference type="SUPFAM" id="SSF53098">
    <property type="entry name" value="Ribonuclease H-like"/>
    <property type="match status" value="1"/>
</dbReference>
<evidence type="ECO:0000256" key="5">
    <source>
        <dbReference type="ARBA" id="ARBA00023242"/>
    </source>
</evidence>
<evidence type="ECO:0000313" key="8">
    <source>
        <dbReference type="EMBL" id="KAF0733789.1"/>
    </source>
</evidence>
<dbReference type="GO" id="GO:0008270">
    <property type="term" value="F:zinc ion binding"/>
    <property type="evidence" value="ECO:0007669"/>
    <property type="project" value="UniProtKB-KW"/>
</dbReference>
<dbReference type="InterPro" id="IPR012337">
    <property type="entry name" value="RNaseH-like_sf"/>
</dbReference>
<keyword evidence="5" id="KW-0539">Nucleus</keyword>
<dbReference type="Pfam" id="PF04937">
    <property type="entry name" value="DUF659"/>
    <property type="match status" value="1"/>
</dbReference>
<dbReference type="EMBL" id="VJMJ01000119">
    <property type="protein sequence ID" value="KAF0733789.1"/>
    <property type="molecule type" value="Genomic_DNA"/>
</dbReference>
<organism evidence="8 9">
    <name type="scientific">Aphanomyces euteiches</name>
    <dbReference type="NCBI Taxonomy" id="100861"/>
    <lineage>
        <taxon>Eukaryota</taxon>
        <taxon>Sar</taxon>
        <taxon>Stramenopiles</taxon>
        <taxon>Oomycota</taxon>
        <taxon>Saprolegniomycetes</taxon>
        <taxon>Saprolegniales</taxon>
        <taxon>Verrucalvaceae</taxon>
        <taxon>Aphanomyces</taxon>
    </lineage>
</organism>
<keyword evidence="4" id="KW-0862">Zinc</keyword>
<feature type="compositionally biased region" description="Polar residues" evidence="6">
    <location>
        <begin position="1"/>
        <end position="14"/>
    </location>
</feature>
<feature type="region of interest" description="Disordered" evidence="6">
    <location>
        <begin position="1"/>
        <end position="23"/>
    </location>
</feature>
<dbReference type="PANTHER" id="PTHR46481">
    <property type="entry name" value="ZINC FINGER BED DOMAIN-CONTAINING PROTEIN 4"/>
    <property type="match status" value="1"/>
</dbReference>
<dbReference type="InterPro" id="IPR007021">
    <property type="entry name" value="DUF659"/>
</dbReference>
<dbReference type="AlphaFoldDB" id="A0A6G0X1V8"/>
<comment type="subcellular location">
    <subcellularLocation>
        <location evidence="1">Nucleus</location>
    </subcellularLocation>
</comment>
<dbReference type="InterPro" id="IPR052035">
    <property type="entry name" value="ZnF_BED_domain_contain"/>
</dbReference>
<gene>
    <name evidence="8" type="ORF">Ae201684_009357</name>
</gene>
<keyword evidence="9" id="KW-1185">Reference proteome</keyword>
<protein>
    <recommendedName>
        <fullName evidence="7">DUF659 domain-containing protein</fullName>
    </recommendedName>
</protein>
<evidence type="ECO:0000256" key="3">
    <source>
        <dbReference type="ARBA" id="ARBA00022771"/>
    </source>
</evidence>
<feature type="domain" description="DUF659" evidence="7">
    <location>
        <begin position="156"/>
        <end position="294"/>
    </location>
</feature>
<dbReference type="VEuPathDB" id="FungiDB:AeMF1_000559"/>
<evidence type="ECO:0000256" key="6">
    <source>
        <dbReference type="SAM" id="MobiDB-lite"/>
    </source>
</evidence>